<dbReference type="SUPFAM" id="SSF53756">
    <property type="entry name" value="UDP-Glycosyltransferase/glycogen phosphorylase"/>
    <property type="match status" value="1"/>
</dbReference>
<dbReference type="InterPro" id="IPR050194">
    <property type="entry name" value="Glycosyltransferase_grp1"/>
</dbReference>
<reference evidence="2 3" key="1">
    <citation type="submission" date="2022-04" db="EMBL/GenBank/DDBJ databases">
        <authorList>
            <person name="Huq M.A."/>
        </authorList>
    </citation>
    <scope>NUCLEOTIDE SEQUENCE [LARGE SCALE GENOMIC DNA]</scope>
    <source>
        <strain evidence="2 3">MAH-33</strain>
    </source>
</reference>
<dbReference type="EMBL" id="JALKHS010000007">
    <property type="protein sequence ID" value="MCK0532094.1"/>
    <property type="molecule type" value="Genomic_DNA"/>
</dbReference>
<dbReference type="Pfam" id="PF13692">
    <property type="entry name" value="Glyco_trans_1_4"/>
    <property type="match status" value="1"/>
</dbReference>
<evidence type="ECO:0000313" key="2">
    <source>
        <dbReference type="EMBL" id="MCK0532094.1"/>
    </source>
</evidence>
<gene>
    <name evidence="2" type="ORF">MU848_10935</name>
</gene>
<feature type="domain" description="Glycosyltransferase subfamily 4-like N-terminal" evidence="1">
    <location>
        <begin position="14"/>
        <end position="165"/>
    </location>
</feature>
<dbReference type="Gene3D" id="3.40.50.2000">
    <property type="entry name" value="Glycogen Phosphorylase B"/>
    <property type="match status" value="2"/>
</dbReference>
<comment type="caution">
    <text evidence="2">The sequence shown here is derived from an EMBL/GenBank/DDBJ whole genome shotgun (WGS) entry which is preliminary data.</text>
</comment>
<dbReference type="CDD" id="cd03814">
    <property type="entry name" value="GT4-like"/>
    <property type="match status" value="1"/>
</dbReference>
<dbReference type="Proteomes" id="UP001203512">
    <property type="component" value="Unassembled WGS sequence"/>
</dbReference>
<sequence>MRIVIVTDAWSPQVNGVVRTLQTIMAELEARGHAVKIISPDLYGSFPCPTYPEIRLAFVRPSVVGEAIAAFQPDAVHIATEGPLCLAARRWCLRGGVPFTTAYHTHFPDYVSRRTGLPASWFWSYIRWFHGPARAVLVSTGSVRQQLRAHGLAQVRPWGRGVDLAAFTPEAEPPALFASLPRPIQLYVGRVAIEKNLEAFLGNAHSGSKVVVGDGPARTQLETAYPDAHFLGPLFGAELAGAYAGADVFVFPSRTDTFGLVMIEAMACGTPVAAYPVSGPIDIVTPASGALSDDLEDAITLALRCDRAACAAQGRRFSWARSADEFLTGLHCIDAAARDSAG</sequence>
<proteinExistence type="predicted"/>
<evidence type="ECO:0000313" key="3">
    <source>
        <dbReference type="Proteomes" id="UP001203512"/>
    </source>
</evidence>
<name>A0ABT0DYK3_9SPHN</name>
<dbReference type="PANTHER" id="PTHR45947:SF3">
    <property type="entry name" value="SULFOQUINOVOSYL TRANSFERASE SQD2"/>
    <property type="match status" value="1"/>
</dbReference>
<protein>
    <submittedName>
        <fullName evidence="2">Glycosyltransferase family 1 protein</fullName>
    </submittedName>
</protein>
<accession>A0ABT0DYK3</accession>
<dbReference type="Pfam" id="PF13439">
    <property type="entry name" value="Glyco_transf_4"/>
    <property type="match status" value="1"/>
</dbReference>
<evidence type="ECO:0000259" key="1">
    <source>
        <dbReference type="Pfam" id="PF13439"/>
    </source>
</evidence>
<dbReference type="RefSeq" id="WP_247231883.1">
    <property type="nucleotide sequence ID" value="NZ_JALKHS010000007.1"/>
</dbReference>
<organism evidence="2 3">
    <name type="scientific">Sphingobium agri</name>
    <dbReference type="NCBI Taxonomy" id="2933566"/>
    <lineage>
        <taxon>Bacteria</taxon>
        <taxon>Pseudomonadati</taxon>
        <taxon>Pseudomonadota</taxon>
        <taxon>Alphaproteobacteria</taxon>
        <taxon>Sphingomonadales</taxon>
        <taxon>Sphingomonadaceae</taxon>
        <taxon>Sphingobium</taxon>
    </lineage>
</organism>
<dbReference type="PANTHER" id="PTHR45947">
    <property type="entry name" value="SULFOQUINOVOSYL TRANSFERASE SQD2"/>
    <property type="match status" value="1"/>
</dbReference>
<keyword evidence="3" id="KW-1185">Reference proteome</keyword>
<dbReference type="InterPro" id="IPR028098">
    <property type="entry name" value="Glyco_trans_4-like_N"/>
</dbReference>